<dbReference type="SUPFAM" id="SSF103473">
    <property type="entry name" value="MFS general substrate transporter"/>
    <property type="match status" value="1"/>
</dbReference>
<sequence length="451" mass="49836">MKITALFKKDTFADVKSQSSKTPQELKRTLYRYRWVIFIILTTAYFFVYFHRISVGTVGKEIVADVGGTVGLLSTTYFWVYAAMQIPSGLLADHLGPRKAAFIFMMIATVGSFLTFLGTEFWMILLGKIMIAAGMAVIYIPLMKIISVWFGKKDFPQLAGIVVAVGNVGAIAATAPLDILADAVGWRNVFLLLGLVTLTIALLCYAFVRDHPHKMGLPAIEEIEKEEQGTHTTDATNAKISVVKGLITVFMSGRKFWTMAMAYFFVYGSIMVFQSTWATIYFNEVYDFALAASWLILALGIGKILSSAIIGILNGRGIVKSKRTAMFWGTLLFAATWGIIWGFAGEMDNYWFWMAICFVFGFSGGFMTLSYTQVREWYPTAISGTSVSALNFFLFLGAGVFTLITDPIIKASYTLGNFALVWGIMFIATVVALIMIALSVEKKDSDPLVGT</sequence>
<dbReference type="InterPro" id="IPR000849">
    <property type="entry name" value="Sugar_P_transporter"/>
</dbReference>
<dbReference type="GeneID" id="24818246"/>
<dbReference type="InterPro" id="IPR020846">
    <property type="entry name" value="MFS_dom"/>
</dbReference>
<feature type="transmembrane region" description="Helical" evidence="5">
    <location>
        <begin position="189"/>
        <end position="208"/>
    </location>
</feature>
<protein>
    <submittedName>
        <fullName evidence="7">SotB protein</fullName>
    </submittedName>
</protein>
<dbReference type="Proteomes" id="UP000030787">
    <property type="component" value="Chromosome"/>
</dbReference>
<comment type="subcellular location">
    <subcellularLocation>
        <location evidence="1">Endomembrane system</location>
        <topology evidence="1">Multi-pass membrane protein</topology>
    </subcellularLocation>
</comment>
<feature type="transmembrane region" description="Helical" evidence="5">
    <location>
        <begin position="31"/>
        <end position="50"/>
    </location>
</feature>
<dbReference type="PANTHER" id="PTHR43826:SF3">
    <property type="entry name" value="GLUCOSE-6-PHOSPHATE EXCHANGER SLC37A4"/>
    <property type="match status" value="1"/>
</dbReference>
<gene>
    <name evidence="7" type="primary">sotB</name>
    <name evidence="7" type="ORF">Mpt1_c05810</name>
</gene>
<evidence type="ECO:0000256" key="5">
    <source>
        <dbReference type="SAM" id="Phobius"/>
    </source>
</evidence>
<keyword evidence="3 5" id="KW-1133">Transmembrane helix</keyword>
<feature type="transmembrane region" description="Helical" evidence="5">
    <location>
        <begin position="101"/>
        <end position="123"/>
    </location>
</feature>
<dbReference type="InterPro" id="IPR011701">
    <property type="entry name" value="MFS"/>
</dbReference>
<reference evidence="7 8" key="1">
    <citation type="journal article" date="2014" name="Appl. Environ. Microbiol.">
        <title>Comparative Genome Analysis of 'Candidatus Methanoplasma termitum' Indicates a New Mode of Energy Metabolism in the Seventh Order of Methanogens.</title>
        <authorList>
            <person name="Lang K."/>
            <person name="Schuldes J."/>
            <person name="Klingl A."/>
            <person name="Poehlein A."/>
            <person name="Daniel R."/>
            <person name="Brune A."/>
        </authorList>
    </citation>
    <scope>NUCLEOTIDE SEQUENCE [LARGE SCALE GENOMIC DNA]</scope>
    <source>
        <strain evidence="8">Mpt1</strain>
    </source>
</reference>
<feature type="transmembrane region" description="Helical" evidence="5">
    <location>
        <begin position="381"/>
        <end position="404"/>
    </location>
</feature>
<dbReference type="Pfam" id="PF07690">
    <property type="entry name" value="MFS_1"/>
    <property type="match status" value="1"/>
</dbReference>
<evidence type="ECO:0000256" key="2">
    <source>
        <dbReference type="ARBA" id="ARBA00022692"/>
    </source>
</evidence>
<keyword evidence="8" id="KW-1185">Reference proteome</keyword>
<dbReference type="GO" id="GO:0012505">
    <property type="term" value="C:endomembrane system"/>
    <property type="evidence" value="ECO:0007669"/>
    <property type="project" value="UniProtKB-SubCell"/>
</dbReference>
<dbReference type="STRING" id="1577791.Mpt1_c05810"/>
<keyword evidence="4 5" id="KW-0472">Membrane</keyword>
<dbReference type="PIRSF" id="PIRSF002808">
    <property type="entry name" value="Hexose_phosphate_transp"/>
    <property type="match status" value="1"/>
</dbReference>
<dbReference type="GO" id="GO:0016020">
    <property type="term" value="C:membrane"/>
    <property type="evidence" value="ECO:0007669"/>
    <property type="project" value="InterPro"/>
</dbReference>
<feature type="transmembrane region" description="Helical" evidence="5">
    <location>
        <begin position="158"/>
        <end position="177"/>
    </location>
</feature>
<feature type="transmembrane region" description="Helical" evidence="5">
    <location>
        <begin position="416"/>
        <end position="438"/>
    </location>
</feature>
<feature type="domain" description="Major facilitator superfamily (MFS) profile" evidence="6">
    <location>
        <begin position="30"/>
        <end position="440"/>
    </location>
</feature>
<dbReference type="GO" id="GO:0035435">
    <property type="term" value="P:phosphate ion transmembrane transport"/>
    <property type="evidence" value="ECO:0007669"/>
    <property type="project" value="TreeGrafter"/>
</dbReference>
<feature type="transmembrane region" description="Helical" evidence="5">
    <location>
        <begin position="288"/>
        <end position="313"/>
    </location>
</feature>
<feature type="transmembrane region" description="Helical" evidence="5">
    <location>
        <begin position="62"/>
        <end position="80"/>
    </location>
</feature>
<dbReference type="EMBL" id="CP010070">
    <property type="protein sequence ID" value="AIZ56469.1"/>
    <property type="molecule type" value="Genomic_DNA"/>
</dbReference>
<evidence type="ECO:0000256" key="3">
    <source>
        <dbReference type="ARBA" id="ARBA00022989"/>
    </source>
</evidence>
<name>A0A0A7LBM4_9ARCH</name>
<feature type="transmembrane region" description="Helical" evidence="5">
    <location>
        <begin position="325"/>
        <end position="344"/>
    </location>
</feature>
<dbReference type="GO" id="GO:0061513">
    <property type="term" value="F:glucose 6-phosphate:phosphate antiporter activity"/>
    <property type="evidence" value="ECO:0007669"/>
    <property type="project" value="TreeGrafter"/>
</dbReference>
<evidence type="ECO:0000256" key="4">
    <source>
        <dbReference type="ARBA" id="ARBA00023136"/>
    </source>
</evidence>
<feature type="transmembrane region" description="Helical" evidence="5">
    <location>
        <begin position="129"/>
        <end position="151"/>
    </location>
</feature>
<accession>A0A0A7LBM4</accession>
<evidence type="ECO:0000313" key="7">
    <source>
        <dbReference type="EMBL" id="AIZ56469.1"/>
    </source>
</evidence>
<organism evidence="7 8">
    <name type="scientific">Candidatus Methanoplasma termitum</name>
    <dbReference type="NCBI Taxonomy" id="1577791"/>
    <lineage>
        <taxon>Archaea</taxon>
        <taxon>Methanobacteriati</taxon>
        <taxon>Thermoplasmatota</taxon>
        <taxon>Thermoplasmata</taxon>
        <taxon>Methanomassiliicoccales</taxon>
        <taxon>Methanomassiliicoccaceae</taxon>
        <taxon>Candidatus Methanoplasma</taxon>
    </lineage>
</organism>
<evidence type="ECO:0000313" key="8">
    <source>
        <dbReference type="Proteomes" id="UP000030787"/>
    </source>
</evidence>
<dbReference type="OrthoDB" id="29061at2157"/>
<proteinExistence type="predicted"/>
<keyword evidence="2 5" id="KW-0812">Transmembrane</keyword>
<dbReference type="KEGG" id="mear:Mpt1_c05810"/>
<dbReference type="AlphaFoldDB" id="A0A0A7LBM4"/>
<evidence type="ECO:0000256" key="1">
    <source>
        <dbReference type="ARBA" id="ARBA00004127"/>
    </source>
</evidence>
<dbReference type="HOGENOM" id="CLU_001265_62_1_2"/>
<dbReference type="PANTHER" id="PTHR43826">
    <property type="entry name" value="GLUCOSE-6-PHOSPHATE EXCHANGER SLC37A4"/>
    <property type="match status" value="1"/>
</dbReference>
<feature type="transmembrane region" description="Helical" evidence="5">
    <location>
        <begin position="350"/>
        <end position="369"/>
    </location>
</feature>
<dbReference type="Gene3D" id="1.20.1250.20">
    <property type="entry name" value="MFS general substrate transporter like domains"/>
    <property type="match status" value="2"/>
</dbReference>
<dbReference type="RefSeq" id="WP_052399260.1">
    <property type="nucleotide sequence ID" value="NZ_CP010070.1"/>
</dbReference>
<dbReference type="InterPro" id="IPR051337">
    <property type="entry name" value="OPA_Antiporter"/>
</dbReference>
<evidence type="ECO:0000259" key="6">
    <source>
        <dbReference type="PROSITE" id="PS50850"/>
    </source>
</evidence>
<feature type="transmembrane region" description="Helical" evidence="5">
    <location>
        <begin position="260"/>
        <end position="282"/>
    </location>
</feature>
<dbReference type="PROSITE" id="PS50850">
    <property type="entry name" value="MFS"/>
    <property type="match status" value="1"/>
</dbReference>
<dbReference type="InterPro" id="IPR036259">
    <property type="entry name" value="MFS_trans_sf"/>
</dbReference>